<feature type="domain" description="Sensor histidine kinase NatK-like C-terminal" evidence="2">
    <location>
        <begin position="164"/>
        <end position="264"/>
    </location>
</feature>
<comment type="caution">
    <text evidence="3">The sequence shown here is derived from an EMBL/GenBank/DDBJ whole genome shotgun (WGS) entry which is preliminary data.</text>
</comment>
<dbReference type="PANTHER" id="PTHR40448:SF1">
    <property type="entry name" value="TWO-COMPONENT SENSOR HISTIDINE KINASE"/>
    <property type="match status" value="1"/>
</dbReference>
<dbReference type="CDD" id="cd16935">
    <property type="entry name" value="HATPase_AgrC-ComD-like"/>
    <property type="match status" value="1"/>
</dbReference>
<dbReference type="Pfam" id="PF14501">
    <property type="entry name" value="HATPase_c_5"/>
    <property type="match status" value="1"/>
</dbReference>
<proteinExistence type="predicted"/>
<accession>A0A6L5Y1E0</accession>
<evidence type="ECO:0000259" key="2">
    <source>
        <dbReference type="Pfam" id="PF14501"/>
    </source>
</evidence>
<feature type="transmembrane region" description="Helical" evidence="1">
    <location>
        <begin position="27"/>
        <end position="46"/>
    </location>
</feature>
<dbReference type="PANTHER" id="PTHR40448">
    <property type="entry name" value="TWO-COMPONENT SENSOR HISTIDINE KINASE"/>
    <property type="match status" value="1"/>
</dbReference>
<sequence length="265" mass="30536">MRLILIVIGFLFEYRRIEIINSIKQSFTWFLLLLTLITTALIFYFYTKDSNIKKKVNMLEMQNQLLEINYKKINSIYTENAKLFHDFNNHLNILYQLVQNEKFNEAKSYIENISSPVKQLSGISWTGLDILDIIINSKLEQAKAMGIKFDINVEFPANTQILSHDICTILSNLLDNAIEATSQCESEKTIILTIRKIHYFLFIKLTNPSTNATSNFALYPPTTKSNKNLHGFGLPNVYSVIEKYNGSLKCTNENSNFKVTILIPL</sequence>
<evidence type="ECO:0000313" key="4">
    <source>
        <dbReference type="Proteomes" id="UP000482209"/>
    </source>
</evidence>
<evidence type="ECO:0000313" key="3">
    <source>
        <dbReference type="EMBL" id="MSS64719.1"/>
    </source>
</evidence>
<gene>
    <name evidence="3" type="ORF">FYJ58_12660</name>
</gene>
<dbReference type="GO" id="GO:0042802">
    <property type="term" value="F:identical protein binding"/>
    <property type="evidence" value="ECO:0007669"/>
    <property type="project" value="TreeGrafter"/>
</dbReference>
<dbReference type="AlphaFoldDB" id="A0A6L5Y1E0"/>
<dbReference type="InterPro" id="IPR036890">
    <property type="entry name" value="HATPase_C_sf"/>
</dbReference>
<dbReference type="RefSeq" id="WP_154520110.1">
    <property type="nucleotide sequence ID" value="NZ_VUMT01000026.1"/>
</dbReference>
<protein>
    <submittedName>
        <fullName evidence="3">GHKL domain-containing protein</fullName>
    </submittedName>
</protein>
<organism evidence="3 4">
    <name type="scientific">Velocimicrobium porci</name>
    <dbReference type="NCBI Taxonomy" id="2606634"/>
    <lineage>
        <taxon>Bacteria</taxon>
        <taxon>Bacillati</taxon>
        <taxon>Bacillota</taxon>
        <taxon>Clostridia</taxon>
        <taxon>Lachnospirales</taxon>
        <taxon>Lachnospiraceae</taxon>
        <taxon>Velocimicrobium</taxon>
    </lineage>
</organism>
<dbReference type="Gene3D" id="1.10.287.130">
    <property type="match status" value="1"/>
</dbReference>
<dbReference type="Gene3D" id="3.30.565.10">
    <property type="entry name" value="Histidine kinase-like ATPase, C-terminal domain"/>
    <property type="match status" value="1"/>
</dbReference>
<dbReference type="SUPFAM" id="SSF55874">
    <property type="entry name" value="ATPase domain of HSP90 chaperone/DNA topoisomerase II/histidine kinase"/>
    <property type="match status" value="1"/>
</dbReference>
<reference evidence="3 4" key="1">
    <citation type="submission" date="2019-08" db="EMBL/GenBank/DDBJ databases">
        <title>In-depth cultivation of the pig gut microbiome towards novel bacterial diversity and tailored functional studies.</title>
        <authorList>
            <person name="Wylensek D."/>
            <person name="Hitch T.C.A."/>
            <person name="Clavel T."/>
        </authorList>
    </citation>
    <scope>NUCLEOTIDE SEQUENCE [LARGE SCALE GENOMIC DNA]</scope>
    <source>
        <strain evidence="3 4">WCA-693-APC-MOT-I</strain>
    </source>
</reference>
<dbReference type="EMBL" id="VUMT01000026">
    <property type="protein sequence ID" value="MSS64719.1"/>
    <property type="molecule type" value="Genomic_DNA"/>
</dbReference>
<evidence type="ECO:0000256" key="1">
    <source>
        <dbReference type="SAM" id="Phobius"/>
    </source>
</evidence>
<keyword evidence="1" id="KW-0472">Membrane</keyword>
<keyword evidence="1" id="KW-1133">Transmembrane helix</keyword>
<dbReference type="Proteomes" id="UP000482209">
    <property type="component" value="Unassembled WGS sequence"/>
</dbReference>
<keyword evidence="1" id="KW-0812">Transmembrane</keyword>
<name>A0A6L5Y1E0_9FIRM</name>
<dbReference type="InterPro" id="IPR032834">
    <property type="entry name" value="NatK-like_C"/>
</dbReference>
<keyword evidence="4" id="KW-1185">Reference proteome</keyword>